<dbReference type="InterPro" id="IPR006914">
    <property type="entry name" value="VENN_dom"/>
</dbReference>
<evidence type="ECO:0000256" key="5">
    <source>
        <dbReference type="SAM" id="MobiDB-lite"/>
    </source>
</evidence>
<keyword evidence="4" id="KW-0843">Virulence</keyword>
<evidence type="ECO:0000256" key="1">
    <source>
        <dbReference type="ARBA" id="ARBA00004219"/>
    </source>
</evidence>
<protein>
    <recommendedName>
        <fullName evidence="6">VENN motif-containing domain-containing protein</fullName>
    </recommendedName>
</protein>
<feature type="compositionally biased region" description="Polar residues" evidence="5">
    <location>
        <begin position="1"/>
        <end position="29"/>
    </location>
</feature>
<feature type="region of interest" description="Disordered" evidence="5">
    <location>
        <begin position="1"/>
        <end position="34"/>
    </location>
</feature>
<dbReference type="Proteomes" id="UP000627464">
    <property type="component" value="Unassembled WGS sequence"/>
</dbReference>
<comment type="subcellular location">
    <subcellularLocation>
        <location evidence="1">Target cell</location>
        <location evidence="1">Target cell cytoplasm</location>
    </subcellularLocation>
</comment>
<feature type="domain" description="VENN motif-containing" evidence="6">
    <location>
        <begin position="236"/>
        <end position="285"/>
    </location>
</feature>
<name>A0ABQ1H7Z6_9GAMM</name>
<dbReference type="EMBL" id="BMFZ01000014">
    <property type="protein sequence ID" value="GGA59921.1"/>
    <property type="molecule type" value="Genomic_DNA"/>
</dbReference>
<organism evidence="7 8">
    <name type="scientific">Hafnia psychrotolerans</name>
    <dbReference type="NCBI Taxonomy" id="1477018"/>
    <lineage>
        <taxon>Bacteria</taxon>
        <taxon>Pseudomonadati</taxon>
        <taxon>Pseudomonadota</taxon>
        <taxon>Gammaproteobacteria</taxon>
        <taxon>Enterobacterales</taxon>
        <taxon>Hafniaceae</taxon>
        <taxon>Hafnia</taxon>
    </lineage>
</organism>
<evidence type="ECO:0000259" key="6">
    <source>
        <dbReference type="Pfam" id="PF04829"/>
    </source>
</evidence>
<proteinExistence type="predicted"/>
<accession>A0ABQ1H7Z6</accession>
<dbReference type="Pfam" id="PF04829">
    <property type="entry name" value="PT-VENN"/>
    <property type="match status" value="1"/>
</dbReference>
<evidence type="ECO:0000256" key="3">
    <source>
        <dbReference type="ARBA" id="ARBA00022913"/>
    </source>
</evidence>
<evidence type="ECO:0000313" key="8">
    <source>
        <dbReference type="Proteomes" id="UP000627464"/>
    </source>
</evidence>
<sequence length="526" mass="53501">MGKDLLTNTAGGMLSRANNSGHAQGTTKAGVSEGTLIVRDTDKQQQEVTALNRDTDHANDGSISPIFNKEKEQNRLKQAQLIGEIGSQAMDVIRTQGEIAGLKAQTDPGALSQAREQLTKDGKPASDADVMQRAYNNAMQQYGTGSDLQKAAQAVTGTLTALASGASPYLATEIKKLTTTDGQVNVAANAMAHAVLGAVTAQLNNQSAVAGGLGAGGGELAARYIAGQLFPDKTADQLSESEKQQVSALSQLAAGLAGGLTTGDTGGAVTAAQAGKNAVENNLLGGNEETQTKFVQEHGKNIASCADNPDSASCQKGLAMNDALMVALPAGLGGGILAAATPEIAAAAKAAIQGCAGNVVLCLNNAGIQMSEVIVPGGVGAGGAVGIGKTAAEATAAKAEAVAANTAKEVWKGSIVQSRVNLRNGDSSTGSGLEYAWKKHGGEWGSNKSHFTVTKDELKTILQSDTVVKTSVQYSKTTGNYMRFVDVGHPIGIDAKSGGVPTSIMTVITDKQGNLVNTFPGRTGVN</sequence>
<keyword evidence="8" id="KW-1185">Reference proteome</keyword>
<comment type="caution">
    <text evidence="7">The sequence shown here is derived from an EMBL/GenBank/DDBJ whole genome shotgun (WGS) entry which is preliminary data.</text>
</comment>
<gene>
    <name evidence="7" type="ORF">GCM10011328_39230</name>
</gene>
<evidence type="ECO:0000256" key="4">
    <source>
        <dbReference type="ARBA" id="ARBA00023026"/>
    </source>
</evidence>
<evidence type="ECO:0000256" key="2">
    <source>
        <dbReference type="ARBA" id="ARBA00022656"/>
    </source>
</evidence>
<reference evidence="8" key="1">
    <citation type="journal article" date="2019" name="Int. J. Syst. Evol. Microbiol.">
        <title>The Global Catalogue of Microorganisms (GCM) 10K type strain sequencing project: providing services to taxonomists for standard genome sequencing and annotation.</title>
        <authorList>
            <consortium name="The Broad Institute Genomics Platform"/>
            <consortium name="The Broad Institute Genome Sequencing Center for Infectious Disease"/>
            <person name="Wu L."/>
            <person name="Ma J."/>
        </authorList>
    </citation>
    <scope>NUCLEOTIDE SEQUENCE [LARGE SCALE GENOMIC DNA]</scope>
    <source>
        <strain evidence="8">CGMCC 1.12806</strain>
    </source>
</reference>
<keyword evidence="2" id="KW-0800">Toxin</keyword>
<dbReference type="RefSeq" id="WP_229746540.1">
    <property type="nucleotide sequence ID" value="NZ_BMFZ01000014.1"/>
</dbReference>
<keyword evidence="3" id="KW-1266">Target cell cytoplasm</keyword>
<evidence type="ECO:0000313" key="7">
    <source>
        <dbReference type="EMBL" id="GGA59921.1"/>
    </source>
</evidence>